<dbReference type="OrthoDB" id="9152922at2"/>
<reference evidence="1 2" key="1">
    <citation type="submission" date="2019-03" db="EMBL/GenBank/DDBJ databases">
        <title>Paraburkholderia sp. 7MH5, isolated from subtropical forest soil.</title>
        <authorList>
            <person name="Gao Z.-H."/>
            <person name="Qiu L.-H."/>
        </authorList>
    </citation>
    <scope>NUCLEOTIDE SEQUENCE [LARGE SCALE GENOMIC DNA]</scope>
    <source>
        <strain evidence="1 2">7MH5</strain>
    </source>
</reference>
<dbReference type="EMBL" id="CP038151">
    <property type="protein sequence ID" value="QBR03734.1"/>
    <property type="molecule type" value="Genomic_DNA"/>
</dbReference>
<dbReference type="InterPro" id="IPR021769">
    <property type="entry name" value="DUF3331"/>
</dbReference>
<accession>A0A4P7DA26</accession>
<sequence length="145" mass="16413">MSHAIQSSEMSNRCASLRRDARDPWTDIVSMLDQLCSGRVSRGLHYACAEPSARYRNKAQLDGLMVRIVERPTVGPVTLTWRDPLCCSYGNQEWYLTRARRTGVCALSGLEIRRGQTVYRPRATRPQALNANAMILKEILDDVDD</sequence>
<gene>
    <name evidence="1" type="ORF">E1956_42335</name>
</gene>
<name>A0A4P7DA26_9BURK</name>
<organism evidence="1 2">
    <name type="scientific">Paraburkholderia pallida</name>
    <dbReference type="NCBI Taxonomy" id="2547399"/>
    <lineage>
        <taxon>Bacteria</taxon>
        <taxon>Pseudomonadati</taxon>
        <taxon>Pseudomonadota</taxon>
        <taxon>Betaproteobacteria</taxon>
        <taxon>Burkholderiales</taxon>
        <taxon>Burkholderiaceae</taxon>
        <taxon>Paraburkholderia</taxon>
    </lineage>
</organism>
<dbReference type="Pfam" id="PF11811">
    <property type="entry name" value="DUF3331"/>
    <property type="match status" value="1"/>
</dbReference>
<proteinExistence type="predicted"/>
<dbReference type="Proteomes" id="UP000295727">
    <property type="component" value="Chromosome 4"/>
</dbReference>
<keyword evidence="2" id="KW-1185">Reference proteome</keyword>
<evidence type="ECO:0000313" key="2">
    <source>
        <dbReference type="Proteomes" id="UP000295727"/>
    </source>
</evidence>
<protein>
    <submittedName>
        <fullName evidence="1">DUF3331 domain-containing protein</fullName>
    </submittedName>
</protein>
<evidence type="ECO:0000313" key="1">
    <source>
        <dbReference type="EMBL" id="QBR03734.1"/>
    </source>
</evidence>
<dbReference type="KEGG" id="ppai:E1956_42335"/>
<dbReference type="AlphaFoldDB" id="A0A4P7DA26"/>